<sequence length="384" mass="41411">MVDGDRGRSSLVGDAHLVLLAPIDLTRPLTGTDQSSVTTVRHDALTMWDVAPTRHVVGALRGSLTYVDAEQDQIVDLLCARPGPLADVQAALGGALPSTVDPGGFRVLSCEAIVLAAGQASLRVILEVERGWDTGDVLAAFGATVRDSTCDAIRRALLPLIRELHEACLDCAPDDSLDVPYFHLMYGGTAHAGVADTGRDDVLRALVYPPDAGVLPNHSPKSGEFAFLGYGFSLVVSSGAGAGRLWEISVLVSLCSTMFRRFERVCDAVDANLRDAAVTCDRQALLRLQEAVQVEYEDLRSPSFVYRHEFLVMREELLQAWQVDRLSGRSRTLLGLLDSRVGRLDREQSATVARRLEILLFAVASMSILSVAGRPAPSSSPRHG</sequence>
<keyword evidence="2" id="KW-1185">Reference proteome</keyword>
<accession>A0ABZ1B3K8</accession>
<dbReference type="RefSeq" id="WP_324275264.1">
    <property type="nucleotide sequence ID" value="NZ_CP141261.1"/>
</dbReference>
<dbReference type="Proteomes" id="UP001324287">
    <property type="component" value="Chromosome"/>
</dbReference>
<evidence type="ECO:0000313" key="2">
    <source>
        <dbReference type="Proteomes" id="UP001324287"/>
    </source>
</evidence>
<organism evidence="1 2">
    <name type="scientific">Blastococcus brunescens</name>
    <dbReference type="NCBI Taxonomy" id="1564165"/>
    <lineage>
        <taxon>Bacteria</taxon>
        <taxon>Bacillati</taxon>
        <taxon>Actinomycetota</taxon>
        <taxon>Actinomycetes</taxon>
        <taxon>Geodermatophilales</taxon>
        <taxon>Geodermatophilaceae</taxon>
        <taxon>Blastococcus</taxon>
    </lineage>
</organism>
<dbReference type="EMBL" id="CP141261">
    <property type="protein sequence ID" value="WRL63934.1"/>
    <property type="molecule type" value="Genomic_DNA"/>
</dbReference>
<protein>
    <submittedName>
        <fullName evidence="1">Uncharacterized protein</fullName>
    </submittedName>
</protein>
<evidence type="ECO:0000313" key="1">
    <source>
        <dbReference type="EMBL" id="WRL63934.1"/>
    </source>
</evidence>
<gene>
    <name evidence="1" type="ORF">U6N30_30755</name>
</gene>
<reference evidence="1 2" key="1">
    <citation type="submission" date="2023-12" db="EMBL/GenBank/DDBJ databases">
        <title>Blastococcus brunescens sp. nov., an actonobacterium isolated from sandstone collected in sahara desert.</title>
        <authorList>
            <person name="Gtari M."/>
            <person name="Ghodhbane F."/>
        </authorList>
    </citation>
    <scope>NUCLEOTIDE SEQUENCE [LARGE SCALE GENOMIC DNA]</scope>
    <source>
        <strain evidence="1 2">BMG 8361</strain>
    </source>
</reference>
<name>A0ABZ1B3K8_9ACTN</name>
<proteinExistence type="predicted"/>